<feature type="region of interest" description="Disordered" evidence="4">
    <location>
        <begin position="636"/>
        <end position="727"/>
    </location>
</feature>
<dbReference type="CDD" id="cd06225">
    <property type="entry name" value="HAMP"/>
    <property type="match status" value="1"/>
</dbReference>
<evidence type="ECO:0000256" key="3">
    <source>
        <dbReference type="PROSITE-ProRule" id="PRU00284"/>
    </source>
</evidence>
<dbReference type="InterPro" id="IPR004089">
    <property type="entry name" value="MCPsignal_dom"/>
</dbReference>
<keyword evidence="5" id="KW-0472">Membrane</keyword>
<dbReference type="InterPro" id="IPR003660">
    <property type="entry name" value="HAMP_dom"/>
</dbReference>
<dbReference type="PANTHER" id="PTHR43531">
    <property type="entry name" value="PROTEIN ICFG"/>
    <property type="match status" value="1"/>
</dbReference>
<evidence type="ECO:0000256" key="1">
    <source>
        <dbReference type="ARBA" id="ARBA00022481"/>
    </source>
</evidence>
<feature type="compositionally biased region" description="Low complexity" evidence="4">
    <location>
        <begin position="669"/>
        <end position="707"/>
    </location>
</feature>
<dbReference type="PANTHER" id="PTHR43531:SF14">
    <property type="entry name" value="METHYL-ACCEPTING CHEMOTAXIS PROTEIN I-RELATED"/>
    <property type="match status" value="1"/>
</dbReference>
<dbReference type="SMART" id="SM00304">
    <property type="entry name" value="HAMP"/>
    <property type="match status" value="1"/>
</dbReference>
<organism evidence="8 9">
    <name type="scientific">Roseateles rivi</name>
    <dbReference type="NCBI Taxonomy" id="3299028"/>
    <lineage>
        <taxon>Bacteria</taxon>
        <taxon>Pseudomonadati</taxon>
        <taxon>Pseudomonadota</taxon>
        <taxon>Betaproteobacteria</taxon>
        <taxon>Burkholderiales</taxon>
        <taxon>Sphaerotilaceae</taxon>
        <taxon>Roseateles</taxon>
    </lineage>
</organism>
<keyword evidence="9" id="KW-1185">Reference proteome</keyword>
<dbReference type="PROSITE" id="PS50111">
    <property type="entry name" value="CHEMOTAXIS_TRANSDUC_2"/>
    <property type="match status" value="1"/>
</dbReference>
<keyword evidence="5" id="KW-0812">Transmembrane</keyword>
<dbReference type="Proteomes" id="UP001606099">
    <property type="component" value="Unassembled WGS sequence"/>
</dbReference>
<keyword evidence="5" id="KW-1133">Transmembrane helix</keyword>
<feature type="domain" description="HAMP" evidence="7">
    <location>
        <begin position="334"/>
        <end position="386"/>
    </location>
</feature>
<evidence type="ECO:0000313" key="8">
    <source>
        <dbReference type="EMBL" id="MFG6446734.1"/>
    </source>
</evidence>
<dbReference type="InterPro" id="IPR004090">
    <property type="entry name" value="Chemotax_Me-accpt_rcpt"/>
</dbReference>
<sequence>MRFLNDMRLSRKFGLIMVLSLGMVLVALGPTIKYPIESHTAARSELDGIPAAATLLRLSQSAVQQRVATARQLGGAAAPGLPDAAATAALWESLPAQVQSMDADGAMANKIKAAQADWAKLQQALAQKKLNAAQSDEHHTQLTDQLNTLLDMLGDRSGMALDPEAGSYYTIVATLIALPQLSDHLARARNNSAALAGNPAAEPLRQALYADARMIGLFADQAYGALDKAILALPDTAPRLQAAREQGQKSAQSALALLKQQLEAEPGRAATPSTDTALGEAIGRQTALMDLGLQELRTTLQERTQASRRDLILLVAAVVGFGSLALLVMWQVAHHTRAALTEASRVAQAVADGDLTVRISRHSQDETGQVLRTLQHMIEVLGRIVGQVRESSDTIATGSAEIATGNTDLSHRTEQQASNLQQTTNSMSEMSDSVTQSAQTAQQATQLASAASQAAERGGEVVQRVVATMGDISASSRRIADITGVIDSIAFQTNILALNAAVEAARAGEQGRGFAVVASEVRSLAQRSAEAAREIKSLIGASVEKVDAGSQLVGDAGSTMTDIVAQVKRVSDLITEIGAASHQQSVGIGEVNEAVSQLEQVTQQNAALVEESAAAADSLSRQAAKLSELVDMFKLSTGGGRSPVTASQALRAPASAPKPANNPKPPAPSSSAAPRTAAHAAAKTPQPSRPATAASPGKAAATSARAPSPAPAPRPVTAGEDSDWETF</sequence>
<dbReference type="Pfam" id="PF00015">
    <property type="entry name" value="MCPsignal"/>
    <property type="match status" value="1"/>
</dbReference>
<evidence type="ECO:0000256" key="2">
    <source>
        <dbReference type="ARBA" id="ARBA00029447"/>
    </source>
</evidence>
<dbReference type="PROSITE" id="PS50885">
    <property type="entry name" value="HAMP"/>
    <property type="match status" value="1"/>
</dbReference>
<dbReference type="SMART" id="SM00283">
    <property type="entry name" value="MA"/>
    <property type="match status" value="1"/>
</dbReference>
<dbReference type="InterPro" id="IPR051310">
    <property type="entry name" value="MCP_chemotaxis"/>
</dbReference>
<evidence type="ECO:0000256" key="4">
    <source>
        <dbReference type="SAM" id="MobiDB-lite"/>
    </source>
</evidence>
<evidence type="ECO:0000313" key="9">
    <source>
        <dbReference type="Proteomes" id="UP001606099"/>
    </source>
</evidence>
<dbReference type="Pfam" id="PF00672">
    <property type="entry name" value="HAMP"/>
    <property type="match status" value="1"/>
</dbReference>
<dbReference type="PRINTS" id="PR00260">
    <property type="entry name" value="CHEMTRNSDUCR"/>
</dbReference>
<evidence type="ECO:0000259" key="7">
    <source>
        <dbReference type="PROSITE" id="PS50885"/>
    </source>
</evidence>
<dbReference type="Gene3D" id="1.10.287.950">
    <property type="entry name" value="Methyl-accepting chemotaxis protein"/>
    <property type="match status" value="1"/>
</dbReference>
<keyword evidence="3" id="KW-0807">Transducer</keyword>
<proteinExistence type="inferred from homology"/>
<feature type="transmembrane region" description="Helical" evidence="5">
    <location>
        <begin position="311"/>
        <end position="330"/>
    </location>
</feature>
<dbReference type="EMBL" id="JBIGHZ010000001">
    <property type="protein sequence ID" value="MFG6446734.1"/>
    <property type="molecule type" value="Genomic_DNA"/>
</dbReference>
<accession>A0ABW7FQW9</accession>
<evidence type="ECO:0000259" key="6">
    <source>
        <dbReference type="PROSITE" id="PS50111"/>
    </source>
</evidence>
<reference evidence="8 9" key="1">
    <citation type="submission" date="2024-08" db="EMBL/GenBank/DDBJ databases">
        <authorList>
            <person name="Lu H."/>
        </authorList>
    </citation>
    <scope>NUCLEOTIDE SEQUENCE [LARGE SCALE GENOMIC DNA]</scope>
    <source>
        <strain evidence="8 9">BYS180W</strain>
    </source>
</reference>
<name>A0ABW7FQW9_9BURK</name>
<keyword evidence="1" id="KW-0488">Methylation</keyword>
<dbReference type="RefSeq" id="WP_394457825.1">
    <property type="nucleotide sequence ID" value="NZ_JBIGHZ010000001.1"/>
</dbReference>
<comment type="similarity">
    <text evidence="2">Belongs to the methyl-accepting chemotaxis (MCP) protein family.</text>
</comment>
<protein>
    <submittedName>
        <fullName evidence="8">Methyl-accepting chemotaxis protein</fullName>
    </submittedName>
</protein>
<dbReference type="CDD" id="cd11386">
    <property type="entry name" value="MCP_signal"/>
    <property type="match status" value="1"/>
</dbReference>
<evidence type="ECO:0000256" key="5">
    <source>
        <dbReference type="SAM" id="Phobius"/>
    </source>
</evidence>
<comment type="caution">
    <text evidence="8">The sequence shown here is derived from an EMBL/GenBank/DDBJ whole genome shotgun (WGS) entry which is preliminary data.</text>
</comment>
<dbReference type="SUPFAM" id="SSF58104">
    <property type="entry name" value="Methyl-accepting chemotaxis protein (MCP) signaling domain"/>
    <property type="match status" value="1"/>
</dbReference>
<feature type="domain" description="Methyl-accepting transducer" evidence="6">
    <location>
        <begin position="391"/>
        <end position="620"/>
    </location>
</feature>
<gene>
    <name evidence="8" type="ORF">ACG0Z6_00605</name>
</gene>